<evidence type="ECO:0000256" key="8">
    <source>
        <dbReference type="SAM" id="Coils"/>
    </source>
</evidence>
<feature type="compositionally biased region" description="Basic and acidic residues" evidence="9">
    <location>
        <begin position="844"/>
        <end position="854"/>
    </location>
</feature>
<keyword evidence="6 8" id="KW-0175">Coiled coil</keyword>
<dbReference type="Pfam" id="PF05781">
    <property type="entry name" value="MRVI1"/>
    <property type="match status" value="1"/>
</dbReference>
<keyword evidence="3" id="KW-0963">Cytoplasm</keyword>
<evidence type="ECO:0000313" key="13">
    <source>
        <dbReference type="EMBL" id="KAL0962642.1"/>
    </source>
</evidence>
<organism evidence="13 14">
    <name type="scientific">Umbra pygmaea</name>
    <name type="common">Eastern mudminnow</name>
    <dbReference type="NCBI Taxonomy" id="75934"/>
    <lineage>
        <taxon>Eukaryota</taxon>
        <taxon>Metazoa</taxon>
        <taxon>Chordata</taxon>
        <taxon>Craniata</taxon>
        <taxon>Vertebrata</taxon>
        <taxon>Euteleostomi</taxon>
        <taxon>Actinopterygii</taxon>
        <taxon>Neopterygii</taxon>
        <taxon>Teleostei</taxon>
        <taxon>Protacanthopterygii</taxon>
        <taxon>Esociformes</taxon>
        <taxon>Umbridae</taxon>
        <taxon>Umbra</taxon>
    </lineage>
</organism>
<evidence type="ECO:0000256" key="5">
    <source>
        <dbReference type="ARBA" id="ARBA00022989"/>
    </source>
</evidence>
<evidence type="ECO:0000259" key="12">
    <source>
        <dbReference type="Pfam" id="PF14662"/>
    </source>
</evidence>
<accession>A0ABD0VXI9</accession>
<reference evidence="13 14" key="1">
    <citation type="submission" date="2024-06" db="EMBL/GenBank/DDBJ databases">
        <authorList>
            <person name="Pan Q."/>
            <person name="Wen M."/>
            <person name="Jouanno E."/>
            <person name="Zahm M."/>
            <person name="Klopp C."/>
            <person name="Cabau C."/>
            <person name="Louis A."/>
            <person name="Berthelot C."/>
            <person name="Parey E."/>
            <person name="Roest Crollius H."/>
            <person name="Montfort J."/>
            <person name="Robinson-Rechavi M."/>
            <person name="Bouchez O."/>
            <person name="Lampietro C."/>
            <person name="Lopez Roques C."/>
            <person name="Donnadieu C."/>
            <person name="Postlethwait J."/>
            <person name="Bobe J."/>
            <person name="Verreycken H."/>
            <person name="Guiguen Y."/>
        </authorList>
    </citation>
    <scope>NUCLEOTIDE SEQUENCE [LARGE SCALE GENOMIC DNA]</scope>
    <source>
        <strain evidence="13">Up_M1</strain>
        <tissue evidence="13">Testis</tissue>
    </source>
</reference>
<dbReference type="EMBL" id="JAGEUA010000011">
    <property type="protein sequence ID" value="KAL0962642.1"/>
    <property type="molecule type" value="Genomic_DNA"/>
</dbReference>
<feature type="region of interest" description="Disordered" evidence="9">
    <location>
        <begin position="734"/>
        <end position="760"/>
    </location>
</feature>
<feature type="compositionally biased region" description="Basic and acidic residues" evidence="9">
    <location>
        <begin position="883"/>
        <end position="894"/>
    </location>
</feature>
<evidence type="ECO:0000256" key="6">
    <source>
        <dbReference type="ARBA" id="ARBA00023054"/>
    </source>
</evidence>
<feature type="compositionally biased region" description="Basic and acidic residues" evidence="9">
    <location>
        <begin position="792"/>
        <end position="807"/>
    </location>
</feature>
<dbReference type="InterPro" id="IPR008677">
    <property type="entry name" value="MRVI1"/>
</dbReference>
<dbReference type="Pfam" id="PF14662">
    <property type="entry name" value="KASH_CCD"/>
    <property type="match status" value="1"/>
</dbReference>
<gene>
    <name evidence="13" type="ORF">UPYG_G00343180</name>
</gene>
<dbReference type="InterPro" id="IPR039508">
    <property type="entry name" value="KASH5_EF-hand-like_dom"/>
</dbReference>
<evidence type="ECO:0000256" key="9">
    <source>
        <dbReference type="SAM" id="MobiDB-lite"/>
    </source>
</evidence>
<keyword evidence="7 10" id="KW-0472">Membrane</keyword>
<feature type="region of interest" description="Disordered" evidence="9">
    <location>
        <begin position="63"/>
        <end position="112"/>
    </location>
</feature>
<evidence type="ECO:0000313" key="14">
    <source>
        <dbReference type="Proteomes" id="UP001557470"/>
    </source>
</evidence>
<feature type="compositionally biased region" description="Basic and acidic residues" evidence="9">
    <location>
        <begin position="734"/>
        <end position="743"/>
    </location>
</feature>
<feature type="coiled-coil region" evidence="8">
    <location>
        <begin position="369"/>
        <end position="483"/>
    </location>
</feature>
<dbReference type="Pfam" id="PF14658">
    <property type="entry name" value="EF-hand_9"/>
    <property type="match status" value="1"/>
</dbReference>
<feature type="compositionally biased region" description="Gly residues" evidence="9">
    <location>
        <begin position="822"/>
        <end position="831"/>
    </location>
</feature>
<dbReference type="PANTHER" id="PTHR15352:SF3">
    <property type="entry name" value="INOSITOL 1,4,5-TRIPHOSPHATE RECEPTOR ASSOCIATED 2"/>
    <property type="match status" value="1"/>
</dbReference>
<dbReference type="GO" id="GO:0005737">
    <property type="term" value="C:cytoplasm"/>
    <property type="evidence" value="ECO:0007669"/>
    <property type="project" value="UniProtKB-SubCell"/>
</dbReference>
<sequence length="1501" mass="167004">MDLGVTHRQRHNPVDSICRKLQTIQRHDHKANPTSPFQITKFTSSSCDSPQVSLRRNLEPILKKREGEEMLTPKGSPQLSRSSHCPSTPFTPSVNPPTPSNSTFTFTSTRGKRRGAGVAMGLEGQGKGWQRTCSTPAFQTGESYFSFSRGSQFTQPEAVMETGSQGHNTTSLFQTPMPGQSLKSYNINFCSSDSTANLLDYELPYPALVVKRLSLGDGAIFSPENPKETMSEVSLICEEDLLDTIFHACDTQRRGKVYVSCIVDYLRHTTSRGSEDSGLEELCNMLDPEHKDVSIDLNTYHAIMNEWINHCRNNGDDTPDELTQESVKLRDGLSAKRSVLLNMTSGSLEAFGGEVSRADLETSDLVYCVADLQFGNQKLQEEVRKLKQTVETLDDHNQKLAEENEELKSQARISQQLAQKEKMLKDEVEEMKMTLSCTEEGRAKASAQNKQMEKENQSLIAKISSLQEENMKVSMEMDDLKSRMIELCDLRTQLQVQIHSFDAVLSEKESIIHLKSRQVEELKATVEEYMSVTELLRADKSKLESQMHCMQPDMAGTGVTLSVAYSLNQNTSGSLQTELALAQTPLEGAELMSSLSYLSPLDETLDKEVLLLLQGPAPEQMAQEFKTLIKQLKRDFKDDCLSILSTLRCLIDNYAGPEAKEDPRLQAVQTELDQRRTEWALSLEQLDQYTESLEKELVKMASNVRRSRTEILHLSVRVQEQENQKQKLREELEQLKTPGDSREASCQTPNEDPQAGDDLDWDEEIVLQDFLKNGGREREKYQGFKSQETAPADERTEEDRLTERGDQPGEGEEVGERWTVVGGEGHYGGPRGFSLISPLSEGAESDRTESDDLKGTTTDNDWRVSSLSPQDAKLPECFGTEDAHHQAVDSEDHPLPPSHTPLSDVTTPDVIAPLLQDTAQPGLPEHDRPIIPGNSPPLGLVEMLLTSSTSPVTDQTILPASRPQLTDNSEGRKEREPTSVNMSDAKKLSQDQPAERVPKEDGLLPVVEEEEEECPQEIVVQIPKAEVNLAGLKSVSGEKGSSKTMDGLIASTDQPQDTGDTKIRDPSGAKTDSLVIRGTFKKEQELSHSMDVIQEGKVQEDVSQSSQATEKDAETSISEDSTSEDRNGLSPNEKEIEVVTEFQRLSLGFKCDMFTLEKRLRLEERSRDLAEENVRREVSSCQGLLQALTPLCEDDNQSMEIIQRLQKNLDILIQSMTRVSSRSEMLGAIHQESRIGKAVEIMIQHVENLRRMYTKEHAELTELRETMMLNERSFGSHSDFGSKKPAGASYYKQSTRRVSIAAFPRSAGSGGPMHFETPNKLPDAVESEAERLTRRSPWSVTGKSTVRPPLKRFVSSGAWVETDESSLMMMGPAHNTDSPSDEEKKEEEPVRRKSSLTELGNIITAFIMPNKTPGPCQSLADQATASQCYSSRPAAVSRGSRGLWLWLALVVVLAALLALLASLMLQPAVDAAPVGTGDSWVTIQQLLWPYTGLRYNGQPPV</sequence>
<name>A0ABD0VXI9_UMBPY</name>
<evidence type="ECO:0000259" key="11">
    <source>
        <dbReference type="Pfam" id="PF14658"/>
    </source>
</evidence>
<evidence type="ECO:0000256" key="7">
    <source>
        <dbReference type="ARBA" id="ARBA00023136"/>
    </source>
</evidence>
<feature type="compositionally biased region" description="Basic and acidic residues" evidence="9">
    <location>
        <begin position="1123"/>
        <end position="1134"/>
    </location>
</feature>
<proteinExistence type="predicted"/>
<feature type="region of interest" description="Disordered" evidence="9">
    <location>
        <begin position="1369"/>
        <end position="1394"/>
    </location>
</feature>
<feature type="compositionally biased region" description="Polar residues" evidence="9">
    <location>
        <begin position="945"/>
        <end position="968"/>
    </location>
</feature>
<dbReference type="Proteomes" id="UP001557470">
    <property type="component" value="Unassembled WGS sequence"/>
</dbReference>
<keyword evidence="5 10" id="KW-1133">Transmembrane helix</keyword>
<evidence type="ECO:0000256" key="3">
    <source>
        <dbReference type="ARBA" id="ARBA00022490"/>
    </source>
</evidence>
<feature type="domain" description="Protein KASH5 EF-hand-like" evidence="11">
    <location>
        <begin position="244"/>
        <end position="308"/>
    </location>
</feature>
<feature type="region of interest" description="Disordered" evidence="9">
    <location>
        <begin position="777"/>
        <end position="869"/>
    </location>
</feature>
<feature type="compositionally biased region" description="Polar residues" evidence="9">
    <location>
        <begin position="855"/>
        <end position="869"/>
    </location>
</feature>
<feature type="transmembrane region" description="Helical" evidence="10">
    <location>
        <begin position="1443"/>
        <end position="1465"/>
    </location>
</feature>
<protein>
    <recommendedName>
        <fullName evidence="15">Lymphoid-restricted membrane protein</fullName>
    </recommendedName>
</protein>
<evidence type="ECO:0000256" key="2">
    <source>
        <dbReference type="ARBA" id="ARBA00004496"/>
    </source>
</evidence>
<evidence type="ECO:0008006" key="15">
    <source>
        <dbReference type="Google" id="ProtNLM"/>
    </source>
</evidence>
<comment type="caution">
    <text evidence="13">The sequence shown here is derived from an EMBL/GenBank/DDBJ whole genome shotgun (WGS) entry which is preliminary data.</text>
</comment>
<dbReference type="PANTHER" id="PTHR15352">
    <property type="entry name" value="LYMPHOID-RESTRICTED MEMBRANE PROTEIN, JAW1"/>
    <property type="match status" value="1"/>
</dbReference>
<feature type="domain" description="KASH5-like coiled-coil" evidence="12">
    <location>
        <begin position="361"/>
        <end position="548"/>
    </location>
</feature>
<evidence type="ECO:0000256" key="4">
    <source>
        <dbReference type="ARBA" id="ARBA00022692"/>
    </source>
</evidence>
<feature type="region of interest" description="Disordered" evidence="9">
    <location>
        <begin position="1035"/>
        <end position="1072"/>
    </location>
</feature>
<dbReference type="GO" id="GO:0016020">
    <property type="term" value="C:membrane"/>
    <property type="evidence" value="ECO:0007669"/>
    <property type="project" value="UniProtKB-SubCell"/>
</dbReference>
<keyword evidence="4 10" id="KW-0812">Transmembrane</keyword>
<comment type="subcellular location">
    <subcellularLocation>
        <location evidence="2">Cytoplasm</location>
    </subcellularLocation>
    <subcellularLocation>
        <location evidence="1">Membrane</location>
        <topology evidence="1">Single-pass membrane protein</topology>
    </subcellularLocation>
</comment>
<evidence type="ECO:0000256" key="10">
    <source>
        <dbReference type="SAM" id="Phobius"/>
    </source>
</evidence>
<keyword evidence="14" id="KW-1185">Reference proteome</keyword>
<feature type="region of interest" description="Disordered" evidence="9">
    <location>
        <begin position="883"/>
        <end position="1000"/>
    </location>
</feature>
<dbReference type="InterPro" id="IPR028168">
    <property type="entry name" value="KASH5_CC"/>
</dbReference>
<feature type="region of interest" description="Disordered" evidence="9">
    <location>
        <begin position="1090"/>
        <end position="1134"/>
    </location>
</feature>
<feature type="compositionally biased region" description="Polar residues" evidence="9">
    <location>
        <begin position="75"/>
        <end position="85"/>
    </location>
</feature>
<evidence type="ECO:0000256" key="1">
    <source>
        <dbReference type="ARBA" id="ARBA00004167"/>
    </source>
</evidence>
<feature type="compositionally biased region" description="Low complexity" evidence="9">
    <location>
        <begin position="100"/>
        <end position="109"/>
    </location>
</feature>
<feature type="compositionally biased region" description="Basic and acidic residues" evidence="9">
    <location>
        <begin position="1381"/>
        <end position="1391"/>
    </location>
</feature>
<feature type="compositionally biased region" description="Basic and acidic residues" evidence="9">
    <location>
        <begin position="984"/>
        <end position="1000"/>
    </location>
</feature>